<evidence type="ECO:0000256" key="8">
    <source>
        <dbReference type="ARBA" id="ARBA00023157"/>
    </source>
</evidence>
<dbReference type="Pfam" id="PF02195">
    <property type="entry name" value="ParB_N"/>
    <property type="match status" value="1"/>
</dbReference>
<dbReference type="InterPro" id="IPR003115">
    <property type="entry name" value="ParB_N"/>
</dbReference>
<dbReference type="Gene3D" id="3.90.1530.10">
    <property type="entry name" value="Conserved hypothetical protein from pyrococcus furiosus pfu- 392566-001, ParB domain"/>
    <property type="match status" value="1"/>
</dbReference>
<dbReference type="EMBL" id="CABPRJ010000949">
    <property type="protein sequence ID" value="VVC31310.1"/>
    <property type="molecule type" value="Genomic_DNA"/>
</dbReference>
<dbReference type="SMART" id="SM00470">
    <property type="entry name" value="ParB"/>
    <property type="match status" value="1"/>
</dbReference>
<dbReference type="GO" id="GO:0034599">
    <property type="term" value="P:cellular response to oxidative stress"/>
    <property type="evidence" value="ECO:0007669"/>
    <property type="project" value="TreeGrafter"/>
</dbReference>
<evidence type="ECO:0000256" key="9">
    <source>
        <dbReference type="ARBA" id="ARBA00047514"/>
    </source>
</evidence>
<protein>
    <recommendedName>
        <fullName evidence="2 10">Sulfiredoxin</fullName>
        <ecNumber evidence="2 10">1.8.98.2</ecNumber>
    </recommendedName>
</protein>
<feature type="binding site" evidence="11">
    <location>
        <begin position="91"/>
        <end position="94"/>
    </location>
    <ligand>
        <name>ATP</name>
        <dbReference type="ChEBI" id="CHEBI:30616"/>
    </ligand>
</feature>
<evidence type="ECO:0000256" key="12">
    <source>
        <dbReference type="PIRSR" id="PIRSR017267-2"/>
    </source>
</evidence>
<dbReference type="GO" id="GO:0032542">
    <property type="term" value="F:sulfiredoxin activity"/>
    <property type="evidence" value="ECO:0007669"/>
    <property type="project" value="UniProtKB-EC"/>
</dbReference>
<dbReference type="SUPFAM" id="SSF110849">
    <property type="entry name" value="ParB/Sulfiredoxin"/>
    <property type="match status" value="1"/>
</dbReference>
<gene>
    <name evidence="14" type="ORF">CINCED_3A013730</name>
</gene>
<evidence type="ECO:0000313" key="14">
    <source>
        <dbReference type="EMBL" id="VVC31310.1"/>
    </source>
</evidence>
<dbReference type="PANTHER" id="PTHR21348:SF2">
    <property type="entry name" value="SULFIREDOXIN-1"/>
    <property type="match status" value="1"/>
</dbReference>
<evidence type="ECO:0000256" key="7">
    <source>
        <dbReference type="ARBA" id="ARBA00023002"/>
    </source>
</evidence>
<evidence type="ECO:0000256" key="3">
    <source>
        <dbReference type="ARBA" id="ARBA00022481"/>
    </source>
</evidence>
<keyword evidence="15" id="KW-1185">Reference proteome</keyword>
<evidence type="ECO:0000313" key="15">
    <source>
        <dbReference type="Proteomes" id="UP000325440"/>
    </source>
</evidence>
<dbReference type="GO" id="GO:0005524">
    <property type="term" value="F:ATP binding"/>
    <property type="evidence" value="ECO:0007669"/>
    <property type="project" value="UniProtKB-KW"/>
</dbReference>
<accession>A0A5E4MIV9</accession>
<reference evidence="14 15" key="1">
    <citation type="submission" date="2019-08" db="EMBL/GenBank/DDBJ databases">
        <authorList>
            <person name="Alioto T."/>
            <person name="Alioto T."/>
            <person name="Gomez Garrido J."/>
        </authorList>
    </citation>
    <scope>NUCLEOTIDE SEQUENCE [LARGE SCALE GENOMIC DNA]</scope>
</reference>
<dbReference type="EC" id="1.8.98.2" evidence="2 10"/>
<evidence type="ECO:0000256" key="10">
    <source>
        <dbReference type="PIRNR" id="PIRNR017267"/>
    </source>
</evidence>
<dbReference type="Proteomes" id="UP000325440">
    <property type="component" value="Unassembled WGS sequence"/>
</dbReference>
<evidence type="ECO:0000256" key="4">
    <source>
        <dbReference type="ARBA" id="ARBA00022741"/>
    </source>
</evidence>
<evidence type="ECO:0000256" key="6">
    <source>
        <dbReference type="ARBA" id="ARBA00022862"/>
    </source>
</evidence>
<dbReference type="CDD" id="cd16395">
    <property type="entry name" value="Srx"/>
    <property type="match status" value="1"/>
</dbReference>
<dbReference type="InterPro" id="IPR016692">
    <property type="entry name" value="Sulfiredoxin"/>
</dbReference>
<keyword evidence="4 10" id="KW-0547">Nucleotide-binding</keyword>
<dbReference type="OrthoDB" id="10023328at2759"/>
<keyword evidence="6 10" id="KW-0049">Antioxidant</keyword>
<proteinExistence type="inferred from homology"/>
<dbReference type="FunFam" id="3.90.1530.10:FF:000001">
    <property type="entry name" value="Sulfiredoxin"/>
    <property type="match status" value="1"/>
</dbReference>
<sequence>MNRFKRFILSGSNLIMTNKKCTSIHSAAIEQVHEMPINEIIRPFPPQVNEEKVKSLMETLSDPSRKDSVPPIDVLWIIGKEGGNYYYSFGGCHRYAAHKRLKMDTVKVKLVSSTNQDLHSYLGASTPDLK</sequence>
<feature type="disulfide bond" description="Interchain" evidence="12">
    <location>
        <position position="92"/>
    </location>
</feature>
<keyword evidence="3" id="KW-0488">Methylation</keyword>
<name>A0A5E4MIV9_9HEMI</name>
<organism evidence="14 15">
    <name type="scientific">Cinara cedri</name>
    <dbReference type="NCBI Taxonomy" id="506608"/>
    <lineage>
        <taxon>Eukaryota</taxon>
        <taxon>Metazoa</taxon>
        <taxon>Ecdysozoa</taxon>
        <taxon>Arthropoda</taxon>
        <taxon>Hexapoda</taxon>
        <taxon>Insecta</taxon>
        <taxon>Pterygota</taxon>
        <taxon>Neoptera</taxon>
        <taxon>Paraneoptera</taxon>
        <taxon>Hemiptera</taxon>
        <taxon>Sternorrhyncha</taxon>
        <taxon>Aphidomorpha</taxon>
        <taxon>Aphidoidea</taxon>
        <taxon>Aphididae</taxon>
        <taxon>Lachninae</taxon>
        <taxon>Cinara</taxon>
    </lineage>
</organism>
<evidence type="ECO:0000256" key="2">
    <source>
        <dbReference type="ARBA" id="ARBA00013055"/>
    </source>
</evidence>
<feature type="domain" description="ParB-like N-terminal" evidence="13">
    <location>
        <begin position="33"/>
        <end position="125"/>
    </location>
</feature>
<dbReference type="GO" id="GO:0005737">
    <property type="term" value="C:cytoplasm"/>
    <property type="evidence" value="ECO:0007669"/>
    <property type="project" value="TreeGrafter"/>
</dbReference>
<evidence type="ECO:0000256" key="5">
    <source>
        <dbReference type="ARBA" id="ARBA00022840"/>
    </source>
</evidence>
<keyword evidence="5 10" id="KW-0067">ATP-binding</keyword>
<dbReference type="InterPro" id="IPR036086">
    <property type="entry name" value="ParB/Sulfiredoxin_sf"/>
</dbReference>
<evidence type="ECO:0000256" key="11">
    <source>
        <dbReference type="PIRSR" id="PIRSR017267-1"/>
    </source>
</evidence>
<dbReference type="PANTHER" id="PTHR21348">
    <property type="match status" value="1"/>
</dbReference>
<evidence type="ECO:0000259" key="13">
    <source>
        <dbReference type="SMART" id="SM00470"/>
    </source>
</evidence>
<keyword evidence="8 12" id="KW-1015">Disulfide bond</keyword>
<dbReference type="AlphaFoldDB" id="A0A5E4MIV9"/>
<comment type="catalytic activity">
    <reaction evidence="9 10">
        <text>S-hydroxy-S-oxy-L-cysteinyl-[peroxiredoxin] + [protein]-dithiol + ATP = S-hydroxy-L-cysteinyl-[peroxiredoxin] + [protein]-disulfide + ADP + phosphate</text>
        <dbReference type="Rhea" id="RHEA:17545"/>
        <dbReference type="Rhea" id="RHEA-COMP:10593"/>
        <dbReference type="Rhea" id="RHEA-COMP:10594"/>
        <dbReference type="Rhea" id="RHEA-COMP:13681"/>
        <dbReference type="Rhea" id="RHEA-COMP:17976"/>
        <dbReference type="ChEBI" id="CHEBI:29950"/>
        <dbReference type="ChEBI" id="CHEBI:30616"/>
        <dbReference type="ChEBI" id="CHEBI:43474"/>
        <dbReference type="ChEBI" id="CHEBI:50058"/>
        <dbReference type="ChEBI" id="CHEBI:61973"/>
        <dbReference type="ChEBI" id="CHEBI:61974"/>
        <dbReference type="ChEBI" id="CHEBI:456216"/>
        <dbReference type="EC" id="1.8.98.2"/>
    </reaction>
</comment>
<evidence type="ECO:0000256" key="1">
    <source>
        <dbReference type="ARBA" id="ARBA00009609"/>
    </source>
</evidence>
<keyword evidence="7 10" id="KW-0560">Oxidoreductase</keyword>
<dbReference type="PIRSF" id="PIRSF017267">
    <property type="entry name" value="Sulfiredoxin"/>
    <property type="match status" value="1"/>
</dbReference>
<comment type="similarity">
    <text evidence="1 10">Belongs to the sulfiredoxin family.</text>
</comment>